<gene>
    <name evidence="12" type="ORF">B4U79_11189</name>
</gene>
<keyword evidence="7 11" id="KW-0472">Membrane</keyword>
<dbReference type="GO" id="GO:0089718">
    <property type="term" value="P:amino acid import across plasma membrane"/>
    <property type="evidence" value="ECO:0007669"/>
    <property type="project" value="TreeGrafter"/>
</dbReference>
<comment type="similarity">
    <text evidence="2">Belongs to the sodium:neurotransmitter symporter (SNF) (TC 2.A.22) family.</text>
</comment>
<dbReference type="PROSITE" id="PS50267">
    <property type="entry name" value="NA_NEUROTRAN_SYMP_3"/>
    <property type="match status" value="1"/>
</dbReference>
<feature type="transmembrane region" description="Helical" evidence="11">
    <location>
        <begin position="562"/>
        <end position="582"/>
    </location>
</feature>
<evidence type="ECO:0000256" key="8">
    <source>
        <dbReference type="PIRSR" id="PIRSR600175-1"/>
    </source>
</evidence>
<protein>
    <submittedName>
        <fullName evidence="12">Sodium-dependent proline transporter-like protein</fullName>
    </submittedName>
</protein>
<keyword evidence="6 11" id="KW-1133">Transmembrane helix</keyword>
<keyword evidence="5" id="KW-0769">Symport</keyword>
<dbReference type="Pfam" id="PF00209">
    <property type="entry name" value="SNF"/>
    <property type="match status" value="1"/>
</dbReference>
<feature type="transmembrane region" description="Helical" evidence="11">
    <location>
        <begin position="122"/>
        <end position="145"/>
    </location>
</feature>
<dbReference type="Proteomes" id="UP000285301">
    <property type="component" value="Unassembled WGS sequence"/>
</dbReference>
<evidence type="ECO:0000313" key="12">
    <source>
        <dbReference type="EMBL" id="RWS10517.1"/>
    </source>
</evidence>
<keyword evidence="8" id="KW-0915">Sodium</keyword>
<accession>A0A3S3S885</accession>
<evidence type="ECO:0000256" key="3">
    <source>
        <dbReference type="ARBA" id="ARBA00022448"/>
    </source>
</evidence>
<keyword evidence="13" id="KW-1185">Reference proteome</keyword>
<dbReference type="PANTHER" id="PTHR11616">
    <property type="entry name" value="SODIUM/CHLORIDE DEPENDENT TRANSPORTER"/>
    <property type="match status" value="1"/>
</dbReference>
<organism evidence="12 13">
    <name type="scientific">Dinothrombium tinctorium</name>
    <dbReference type="NCBI Taxonomy" id="1965070"/>
    <lineage>
        <taxon>Eukaryota</taxon>
        <taxon>Metazoa</taxon>
        <taxon>Ecdysozoa</taxon>
        <taxon>Arthropoda</taxon>
        <taxon>Chelicerata</taxon>
        <taxon>Arachnida</taxon>
        <taxon>Acari</taxon>
        <taxon>Acariformes</taxon>
        <taxon>Trombidiformes</taxon>
        <taxon>Prostigmata</taxon>
        <taxon>Anystina</taxon>
        <taxon>Parasitengona</taxon>
        <taxon>Trombidioidea</taxon>
        <taxon>Trombidiidae</taxon>
        <taxon>Dinothrombium</taxon>
    </lineage>
</organism>
<name>A0A3S3S885_9ACAR</name>
<feature type="compositionally biased region" description="Basic and acidic residues" evidence="10">
    <location>
        <begin position="47"/>
        <end position="59"/>
    </location>
</feature>
<evidence type="ECO:0000313" key="13">
    <source>
        <dbReference type="Proteomes" id="UP000285301"/>
    </source>
</evidence>
<comment type="caution">
    <text evidence="12">The sequence shown here is derived from an EMBL/GenBank/DDBJ whole genome shotgun (WGS) entry which is preliminary data.</text>
</comment>
<dbReference type="STRING" id="1965070.A0A3S3S885"/>
<dbReference type="SUPFAM" id="SSF161070">
    <property type="entry name" value="SNF-like"/>
    <property type="match status" value="1"/>
</dbReference>
<feature type="transmembrane region" description="Helical" evidence="11">
    <location>
        <begin position="647"/>
        <end position="673"/>
    </location>
</feature>
<reference evidence="12 13" key="1">
    <citation type="journal article" date="2018" name="Gigascience">
        <title>Genomes of trombidid mites reveal novel predicted allergens and laterally-transferred genes associated with secondary metabolism.</title>
        <authorList>
            <person name="Dong X."/>
            <person name="Chaisiri K."/>
            <person name="Xia D."/>
            <person name="Armstrong S.D."/>
            <person name="Fang Y."/>
            <person name="Donnelly M.J."/>
            <person name="Kadowaki T."/>
            <person name="McGarry J.W."/>
            <person name="Darby A.C."/>
            <person name="Makepeace B.L."/>
        </authorList>
    </citation>
    <scope>NUCLEOTIDE SEQUENCE [LARGE SCALE GENOMIC DNA]</scope>
    <source>
        <strain evidence="12">UoL-WK</strain>
    </source>
</reference>
<comment type="subcellular location">
    <subcellularLocation>
        <location evidence="1">Membrane</location>
        <topology evidence="1">Multi-pass membrane protein</topology>
    </subcellularLocation>
</comment>
<keyword evidence="3" id="KW-0813">Transport</keyword>
<dbReference type="GO" id="GO:0005283">
    <property type="term" value="F:amino acid:sodium symporter activity"/>
    <property type="evidence" value="ECO:0007669"/>
    <property type="project" value="TreeGrafter"/>
</dbReference>
<dbReference type="InterPro" id="IPR037272">
    <property type="entry name" value="SNS_sf"/>
</dbReference>
<evidence type="ECO:0000256" key="4">
    <source>
        <dbReference type="ARBA" id="ARBA00022692"/>
    </source>
</evidence>
<evidence type="ECO:0000256" key="2">
    <source>
        <dbReference type="ARBA" id="ARBA00006459"/>
    </source>
</evidence>
<evidence type="ECO:0000256" key="11">
    <source>
        <dbReference type="SAM" id="Phobius"/>
    </source>
</evidence>
<dbReference type="GO" id="GO:0046872">
    <property type="term" value="F:metal ion binding"/>
    <property type="evidence" value="ECO:0007669"/>
    <property type="project" value="UniProtKB-KW"/>
</dbReference>
<dbReference type="PANTHER" id="PTHR11616:SF323">
    <property type="entry name" value="SODIUM-DEPENDENT TRANSPORTER BEDRAGGLED"/>
    <property type="match status" value="1"/>
</dbReference>
<dbReference type="OrthoDB" id="6366319at2759"/>
<dbReference type="GO" id="GO:0005886">
    <property type="term" value="C:plasma membrane"/>
    <property type="evidence" value="ECO:0007669"/>
    <property type="project" value="TreeGrafter"/>
</dbReference>
<sequence length="815" mass="91252">MGRATRDNCTVENGGTSTVIDNNAAQLSNQQHQSERGEEVQQQSLRRCNETRENSRVTDNRNNMSDRSATYRPAAIPHIVQMQVRDTMNASDVRRTSLLDSGVLLESAINYGSNETNDSRPFLLQFLLLSSGFGLPLLLFLMSLGQYLGSGFLDLWFISPAFKGIGAAFLFTYIVIAIYESVPIAWLFIYFRDSFLSARDTPFKWAFCSLKYNTENCIKAVNLSRYEYVGWSVSAYFHTQALKQSTNNNSTLNTLSSQVDNSNKINIAFNLALIWSIIFIVLSRGLNNAGKIFITITVIAVVFFSMVSFRFIEQFGKGIEILFTSNEKPFLTDSMSWLLAAREAFLIWTAFGSVVLNVCSHNKSGHNLIRQLIILFALVIAVLFIAACFFASTMEVIKRKQLNFIFSSYEEESLSTFVRNAKVMPNGSLTLVTSRLISGSNSFLGEHLFSTVNAASRASHYAILRFATEVFPAVLALEGSLSISSFWAMAFYLSAILFNLGSLLVLWGSVIDAIVSICPSFLRMWKSLVAFVSCLLAFLLTLPFTSGNGLFVLYYVDFAFGSLWWLSLLYLLQIIAVLIIRGRPCGAENLVAMLTRSESTRNWLLPLLTFHWNLIIPVIIMVLSIAFTRSYSTTGITWTQLVSIYPYWVTWAQYFSIFLQILPLLIVLIYGIIQSYIYLCPSSQSGATHERLQALFCPIITTSEVQTTNISTISTGGIINDCFVDEPPPKYTPPPSYSTATARTVLREFRNRIASSITIDLHFLGSQSGADTELTSPATATTTFDESKSDNKESNFCNSRNITRRKSSLDLNRFK</sequence>
<evidence type="ECO:0000256" key="1">
    <source>
        <dbReference type="ARBA" id="ARBA00004141"/>
    </source>
</evidence>
<dbReference type="GO" id="GO:0015179">
    <property type="term" value="F:L-amino acid transmembrane transporter activity"/>
    <property type="evidence" value="ECO:0007669"/>
    <property type="project" value="TreeGrafter"/>
</dbReference>
<evidence type="ECO:0000256" key="6">
    <source>
        <dbReference type="ARBA" id="ARBA00022989"/>
    </source>
</evidence>
<dbReference type="EMBL" id="NCKU01002069">
    <property type="protein sequence ID" value="RWS10517.1"/>
    <property type="molecule type" value="Genomic_DNA"/>
</dbReference>
<feature type="transmembrane region" description="Helical" evidence="11">
    <location>
        <begin position="470"/>
        <end position="498"/>
    </location>
</feature>
<dbReference type="InterPro" id="IPR000175">
    <property type="entry name" value="Na/ntran_symport"/>
</dbReference>
<feature type="binding site" evidence="8">
    <location>
        <position position="502"/>
    </location>
    <ligand>
        <name>Na(+)</name>
        <dbReference type="ChEBI" id="CHEBI:29101"/>
        <label>1</label>
    </ligand>
</feature>
<feature type="transmembrane region" description="Helical" evidence="11">
    <location>
        <begin position="529"/>
        <end position="556"/>
    </location>
</feature>
<feature type="transmembrane region" description="Helical" evidence="11">
    <location>
        <begin position="292"/>
        <end position="312"/>
    </location>
</feature>
<evidence type="ECO:0000256" key="7">
    <source>
        <dbReference type="ARBA" id="ARBA00023136"/>
    </source>
</evidence>
<evidence type="ECO:0000256" key="9">
    <source>
        <dbReference type="PIRSR" id="PIRSR600175-2"/>
    </source>
</evidence>
<evidence type="ECO:0000256" key="5">
    <source>
        <dbReference type="ARBA" id="ARBA00022847"/>
    </source>
</evidence>
<evidence type="ECO:0000256" key="10">
    <source>
        <dbReference type="SAM" id="MobiDB-lite"/>
    </source>
</evidence>
<dbReference type="AlphaFoldDB" id="A0A3S3S885"/>
<keyword evidence="4 11" id="KW-0812">Transmembrane</keyword>
<feature type="region of interest" description="Disordered" evidence="10">
    <location>
        <begin position="772"/>
        <end position="797"/>
    </location>
</feature>
<feature type="transmembrane region" description="Helical" evidence="11">
    <location>
        <begin position="267"/>
        <end position="286"/>
    </location>
</feature>
<feature type="transmembrane region" description="Helical" evidence="11">
    <location>
        <begin position="165"/>
        <end position="189"/>
    </location>
</feature>
<feature type="disulfide bond" evidence="9">
    <location>
        <begin position="208"/>
        <end position="217"/>
    </location>
</feature>
<keyword evidence="9" id="KW-1015">Disulfide bond</keyword>
<feature type="transmembrane region" description="Helical" evidence="11">
    <location>
        <begin position="368"/>
        <end position="391"/>
    </location>
</feature>
<proteinExistence type="inferred from homology"/>
<dbReference type="PRINTS" id="PR00176">
    <property type="entry name" value="NANEUSMPORT"/>
</dbReference>
<feature type="region of interest" description="Disordered" evidence="10">
    <location>
        <begin position="27"/>
        <end position="68"/>
    </location>
</feature>
<keyword evidence="8" id="KW-0479">Metal-binding</keyword>
<feature type="transmembrane region" description="Helical" evidence="11">
    <location>
        <begin position="603"/>
        <end position="627"/>
    </location>
</feature>